<dbReference type="Proteomes" id="UP001431209">
    <property type="component" value="Unassembled WGS sequence"/>
</dbReference>
<protein>
    <submittedName>
        <fullName evidence="5">Uncharacterized protein</fullName>
    </submittedName>
</protein>
<feature type="region of interest" description="Disordered" evidence="4">
    <location>
        <begin position="344"/>
        <end position="373"/>
    </location>
</feature>
<dbReference type="AlphaFoldDB" id="A0AAW2YW00"/>
<dbReference type="InterPro" id="IPR016024">
    <property type="entry name" value="ARM-type_fold"/>
</dbReference>
<feature type="compositionally biased region" description="Polar residues" evidence="4">
    <location>
        <begin position="344"/>
        <end position="358"/>
    </location>
</feature>
<dbReference type="InterPro" id="IPR011989">
    <property type="entry name" value="ARM-like"/>
</dbReference>
<sequence length="373" mass="42692">MSSASSPYKQLYGLNLKYEKNQIINPNPENARKHHAELILDKVPELVHIMIYGKSKDRIHAAFGLRNLTEEKRFRRPLGMSYDFIENVCALLMINQEGDAHKRCQQHALGILNNLLLEDPILDTFIANDENSLPGLAKMLRSTDRTTQELASKMLDYITVTQENQTLVCTSDRILSGVVVLLRNTKSNEVREHVLQALIYLSNNAKNSREENLLEELQRCITISDSEGTISQRAIQVLYNICLLKENIPVISRDPDIRQILRDKQHEVKKRLNSTEEKYKGFENDVITYKLTGVIADLLYTYDTRLNSKIILRGEGFNHSVITIGKHASRSIVEDSMTRSNRNLSFNEDTLDSPLSSPTKRDSRSRSFNYSPK</sequence>
<name>A0AAW2YW00_9EUKA</name>
<dbReference type="GO" id="GO:0043495">
    <property type="term" value="F:protein-membrane adaptor activity"/>
    <property type="evidence" value="ECO:0007669"/>
    <property type="project" value="InterPro"/>
</dbReference>
<evidence type="ECO:0000313" key="5">
    <source>
        <dbReference type="EMBL" id="KAL0481310.1"/>
    </source>
</evidence>
<feature type="coiled-coil region" evidence="3">
    <location>
        <begin position="258"/>
        <end position="285"/>
    </location>
</feature>
<evidence type="ECO:0000256" key="4">
    <source>
        <dbReference type="SAM" id="MobiDB-lite"/>
    </source>
</evidence>
<evidence type="ECO:0000256" key="1">
    <source>
        <dbReference type="ARBA" id="ARBA00005462"/>
    </source>
</evidence>
<evidence type="ECO:0000256" key="2">
    <source>
        <dbReference type="ARBA" id="ARBA00022737"/>
    </source>
</evidence>
<keyword evidence="6" id="KW-1185">Reference proteome</keyword>
<evidence type="ECO:0000256" key="3">
    <source>
        <dbReference type="SAM" id="Coils"/>
    </source>
</evidence>
<keyword evidence="2" id="KW-0677">Repeat</keyword>
<accession>A0AAW2YW00</accession>
<dbReference type="GO" id="GO:0071562">
    <property type="term" value="P:nucleus-vacuole junction assembly"/>
    <property type="evidence" value="ECO:0007669"/>
    <property type="project" value="InterPro"/>
</dbReference>
<dbReference type="InterPro" id="IPR045156">
    <property type="entry name" value="Vac8"/>
</dbReference>
<dbReference type="EMBL" id="JAOPGA020000749">
    <property type="protein sequence ID" value="KAL0481310.1"/>
    <property type="molecule type" value="Genomic_DNA"/>
</dbReference>
<dbReference type="PANTHER" id="PTHR47249">
    <property type="entry name" value="VACUOLAR PROTEIN 8"/>
    <property type="match status" value="1"/>
</dbReference>
<organism evidence="5 6">
    <name type="scientific">Acrasis kona</name>
    <dbReference type="NCBI Taxonomy" id="1008807"/>
    <lineage>
        <taxon>Eukaryota</taxon>
        <taxon>Discoba</taxon>
        <taxon>Heterolobosea</taxon>
        <taxon>Tetramitia</taxon>
        <taxon>Eutetramitia</taxon>
        <taxon>Acrasidae</taxon>
        <taxon>Acrasis</taxon>
    </lineage>
</organism>
<evidence type="ECO:0000313" key="6">
    <source>
        <dbReference type="Proteomes" id="UP001431209"/>
    </source>
</evidence>
<proteinExistence type="inferred from homology"/>
<reference evidence="5 6" key="1">
    <citation type="submission" date="2024-03" db="EMBL/GenBank/DDBJ databases">
        <title>The Acrasis kona genome and developmental transcriptomes reveal deep origins of eukaryotic multicellular pathways.</title>
        <authorList>
            <person name="Sheikh S."/>
            <person name="Fu C.-J."/>
            <person name="Brown M.W."/>
            <person name="Baldauf S.L."/>
        </authorList>
    </citation>
    <scope>NUCLEOTIDE SEQUENCE [LARGE SCALE GENOMIC DNA]</scope>
    <source>
        <strain evidence="5 6">ATCC MYA-3509</strain>
    </source>
</reference>
<keyword evidence="3" id="KW-0175">Coiled coil</keyword>
<comment type="caution">
    <text evidence="5">The sequence shown here is derived from an EMBL/GenBank/DDBJ whole genome shotgun (WGS) entry which is preliminary data.</text>
</comment>
<dbReference type="PANTHER" id="PTHR47249:SF1">
    <property type="entry name" value="VACUOLAR PROTEIN 8"/>
    <property type="match status" value="1"/>
</dbReference>
<comment type="similarity">
    <text evidence="1">Belongs to the beta-catenin family.</text>
</comment>
<dbReference type="SUPFAM" id="SSF48371">
    <property type="entry name" value="ARM repeat"/>
    <property type="match status" value="1"/>
</dbReference>
<gene>
    <name evidence="5" type="ORF">AKO1_012746</name>
</gene>
<dbReference type="Gene3D" id="1.25.10.10">
    <property type="entry name" value="Leucine-rich Repeat Variant"/>
    <property type="match status" value="1"/>
</dbReference>